<gene>
    <name evidence="2" type="ORF">PHYBLDRAFT_183278</name>
</gene>
<dbReference type="InParanoid" id="A0A167KNJ3"/>
<keyword evidence="3" id="KW-1185">Reference proteome</keyword>
<dbReference type="EMBL" id="KV440995">
    <property type="protein sequence ID" value="OAD68505.1"/>
    <property type="molecule type" value="Genomic_DNA"/>
</dbReference>
<sequence>MNLVVRNNSRSLMAILAMTPLAVDCVVLYYYSAAFRPLQMELFLLHHQTWIVQNSKLIHDWIKTGNCTESRHIIAIFSGQKPIKSVVCCGLIPEKIFASYNDHFNY</sequence>
<dbReference type="VEuPathDB" id="FungiDB:PHYBLDRAFT_183278"/>
<dbReference type="GeneID" id="28999650"/>
<accession>A0A167KNJ3</accession>
<protein>
    <submittedName>
        <fullName evidence="2">Uncharacterized protein</fullName>
    </submittedName>
</protein>
<organism evidence="2 3">
    <name type="scientific">Phycomyces blakesleeanus (strain ATCC 8743b / DSM 1359 / FGSC 10004 / NBRC 33097 / NRRL 1555)</name>
    <dbReference type="NCBI Taxonomy" id="763407"/>
    <lineage>
        <taxon>Eukaryota</taxon>
        <taxon>Fungi</taxon>
        <taxon>Fungi incertae sedis</taxon>
        <taxon>Mucoromycota</taxon>
        <taxon>Mucoromycotina</taxon>
        <taxon>Mucoromycetes</taxon>
        <taxon>Mucorales</taxon>
        <taxon>Phycomycetaceae</taxon>
        <taxon>Phycomyces</taxon>
    </lineage>
</organism>
<evidence type="ECO:0000256" key="1">
    <source>
        <dbReference type="SAM" id="Phobius"/>
    </source>
</evidence>
<name>A0A167KNJ3_PHYB8</name>
<dbReference type="AlphaFoldDB" id="A0A167KNJ3"/>
<dbReference type="RefSeq" id="XP_018286545.1">
    <property type="nucleotide sequence ID" value="XM_018438744.1"/>
</dbReference>
<dbReference type="Proteomes" id="UP000077315">
    <property type="component" value="Unassembled WGS sequence"/>
</dbReference>
<evidence type="ECO:0000313" key="2">
    <source>
        <dbReference type="EMBL" id="OAD68505.1"/>
    </source>
</evidence>
<evidence type="ECO:0000313" key="3">
    <source>
        <dbReference type="Proteomes" id="UP000077315"/>
    </source>
</evidence>
<keyword evidence="1" id="KW-1133">Transmembrane helix</keyword>
<feature type="transmembrane region" description="Helical" evidence="1">
    <location>
        <begin position="12"/>
        <end position="31"/>
    </location>
</feature>
<keyword evidence="1" id="KW-0472">Membrane</keyword>
<proteinExistence type="predicted"/>
<keyword evidence="1" id="KW-0812">Transmembrane</keyword>
<reference evidence="3" key="1">
    <citation type="submission" date="2015-06" db="EMBL/GenBank/DDBJ databases">
        <title>Expansion of signal transduction pathways in fungi by whole-genome duplication.</title>
        <authorList>
            <consortium name="DOE Joint Genome Institute"/>
            <person name="Corrochano L.M."/>
            <person name="Kuo A."/>
            <person name="Marcet-Houben M."/>
            <person name="Polaino S."/>
            <person name="Salamov A."/>
            <person name="Villalobos J.M."/>
            <person name="Alvarez M.I."/>
            <person name="Avalos J."/>
            <person name="Benito E.P."/>
            <person name="Benoit I."/>
            <person name="Burger G."/>
            <person name="Camino L.P."/>
            <person name="Canovas D."/>
            <person name="Cerda-Olmedo E."/>
            <person name="Cheng J.-F."/>
            <person name="Dominguez A."/>
            <person name="Elias M."/>
            <person name="Eslava A.P."/>
            <person name="Glaser F."/>
            <person name="Grimwood J."/>
            <person name="Gutierrez G."/>
            <person name="Heitman J."/>
            <person name="Henrissat B."/>
            <person name="Iturriaga E.A."/>
            <person name="Lang B.F."/>
            <person name="Lavin J.L."/>
            <person name="Lee S."/>
            <person name="Li W."/>
            <person name="Lindquist E."/>
            <person name="Lopez-Garcia S."/>
            <person name="Luque E.M."/>
            <person name="Marcos A.T."/>
            <person name="Martin J."/>
            <person name="McCluskey K."/>
            <person name="Medina H.R."/>
            <person name="Miralles-Duran A."/>
            <person name="Miyazaki A."/>
            <person name="Munoz-Torres E."/>
            <person name="Oguiza J.A."/>
            <person name="Ohm R."/>
            <person name="Olmedo M."/>
            <person name="Orejas M."/>
            <person name="Ortiz-Castellanos L."/>
            <person name="Pisabarro A.G."/>
            <person name="Rodriguez-Romero J."/>
            <person name="Ruiz-Herrera J."/>
            <person name="Ruiz-Vazquez R."/>
            <person name="Sanz C."/>
            <person name="Schackwitz W."/>
            <person name="Schmutz J."/>
            <person name="Shahriari M."/>
            <person name="Shelest E."/>
            <person name="Silva-Franco F."/>
            <person name="Soanes D."/>
            <person name="Syed K."/>
            <person name="Tagua V.G."/>
            <person name="Talbot N.J."/>
            <person name="Thon M."/>
            <person name="De vries R.P."/>
            <person name="Wiebenga A."/>
            <person name="Yadav J.S."/>
            <person name="Braun E.L."/>
            <person name="Baker S."/>
            <person name="Garre V."/>
            <person name="Horwitz B."/>
            <person name="Torres-Martinez S."/>
            <person name="Idnurm A."/>
            <person name="Herrera-Estrella A."/>
            <person name="Gabaldon T."/>
            <person name="Grigoriev I.V."/>
        </authorList>
    </citation>
    <scope>NUCLEOTIDE SEQUENCE [LARGE SCALE GENOMIC DNA]</scope>
    <source>
        <strain evidence="3">NRRL 1555(-)</strain>
    </source>
</reference>